<dbReference type="InterPro" id="IPR020568">
    <property type="entry name" value="Ribosomal_Su5_D2-typ_SF"/>
</dbReference>
<evidence type="ECO:0000256" key="10">
    <source>
        <dbReference type="PIRNR" id="PIRNR001174"/>
    </source>
</evidence>
<dbReference type="PROSITE" id="PS01046">
    <property type="entry name" value="LON_SER"/>
    <property type="match status" value="1"/>
</dbReference>
<accession>A0ABY5AAU9</accession>
<dbReference type="Gene3D" id="1.10.8.60">
    <property type="match status" value="1"/>
</dbReference>
<evidence type="ECO:0000256" key="7">
    <source>
        <dbReference type="ARBA" id="ARBA00022840"/>
    </source>
</evidence>
<dbReference type="SUPFAM" id="SSF88697">
    <property type="entry name" value="PUA domain-like"/>
    <property type="match status" value="1"/>
</dbReference>
<dbReference type="PIRSF" id="PIRSF001174">
    <property type="entry name" value="Lon_proteas"/>
    <property type="match status" value="1"/>
</dbReference>
<dbReference type="InterPro" id="IPR008268">
    <property type="entry name" value="Peptidase_S16_AS"/>
</dbReference>
<dbReference type="InterPro" id="IPR004815">
    <property type="entry name" value="Lon_bac/euk-typ"/>
</dbReference>
<feature type="active site" evidence="9 11">
    <location>
        <position position="705"/>
    </location>
</feature>
<dbReference type="NCBIfam" id="TIGR00763">
    <property type="entry name" value="lon"/>
    <property type="match status" value="1"/>
</dbReference>
<dbReference type="Gene3D" id="3.40.50.300">
    <property type="entry name" value="P-loop containing nucleotide triphosphate hydrolases"/>
    <property type="match status" value="1"/>
</dbReference>
<reference evidence="15" key="1">
    <citation type="submission" date="2022-06" db="EMBL/GenBank/DDBJ databases">
        <title>Complete genome of Pseudomonas hydrolytica DSWY01T.</title>
        <authorList>
            <person name="Jung J."/>
            <person name="Jeon C.O."/>
        </authorList>
    </citation>
    <scope>NUCLEOTIDE SEQUENCE</scope>
    <source>
        <strain evidence="15">DSWY01</strain>
    </source>
</reference>
<dbReference type="InterPro" id="IPR027065">
    <property type="entry name" value="Lon_Prtase"/>
</dbReference>
<dbReference type="InterPro" id="IPR027417">
    <property type="entry name" value="P-loop_NTPase"/>
</dbReference>
<gene>
    <name evidence="9 15" type="primary">lon</name>
    <name evidence="15" type="ORF">L1F06_006160</name>
</gene>
<dbReference type="PANTHER" id="PTHR43718">
    <property type="entry name" value="LON PROTEASE"/>
    <property type="match status" value="1"/>
</dbReference>
<evidence type="ECO:0000256" key="5">
    <source>
        <dbReference type="ARBA" id="ARBA00022801"/>
    </source>
</evidence>
<evidence type="ECO:0000313" key="15">
    <source>
        <dbReference type="EMBL" id="USR41017.1"/>
    </source>
</evidence>
<keyword evidence="4 9" id="KW-0547">Nucleotide-binding</keyword>
<dbReference type="RefSeq" id="WP_129483473.1">
    <property type="nucleotide sequence ID" value="NZ_CP099397.1"/>
</dbReference>
<keyword evidence="8 9" id="KW-0346">Stress response</keyword>
<keyword evidence="3 9" id="KW-0645">Protease</keyword>
<keyword evidence="7 9" id="KW-0067">ATP-binding</keyword>
<evidence type="ECO:0000256" key="8">
    <source>
        <dbReference type="ARBA" id="ARBA00023016"/>
    </source>
</evidence>
<dbReference type="Gene3D" id="2.30.130.40">
    <property type="entry name" value="LON domain-like"/>
    <property type="match status" value="1"/>
</dbReference>
<evidence type="ECO:0000256" key="6">
    <source>
        <dbReference type="ARBA" id="ARBA00022825"/>
    </source>
</evidence>
<evidence type="ECO:0000256" key="1">
    <source>
        <dbReference type="ARBA" id="ARBA00004496"/>
    </source>
</evidence>
<evidence type="ECO:0000256" key="9">
    <source>
        <dbReference type="HAMAP-Rule" id="MF_01973"/>
    </source>
</evidence>
<keyword evidence="5 9" id="KW-0378">Hydrolase</keyword>
<dbReference type="GO" id="GO:0004252">
    <property type="term" value="F:serine-type endopeptidase activity"/>
    <property type="evidence" value="ECO:0007669"/>
    <property type="project" value="UniProtKB-EC"/>
</dbReference>
<dbReference type="SUPFAM" id="SSF54211">
    <property type="entry name" value="Ribosomal protein S5 domain 2-like"/>
    <property type="match status" value="1"/>
</dbReference>
<dbReference type="Pfam" id="PF22667">
    <property type="entry name" value="Lon_lid"/>
    <property type="match status" value="1"/>
</dbReference>
<dbReference type="SMART" id="SM00464">
    <property type="entry name" value="LON"/>
    <property type="match status" value="1"/>
</dbReference>
<comment type="catalytic activity">
    <reaction evidence="9 10 11">
        <text>Hydrolysis of proteins in presence of ATP.</text>
        <dbReference type="EC" id="3.4.21.53"/>
    </reaction>
</comment>
<comment type="similarity">
    <text evidence="9 10 11 12">Belongs to the peptidase S16 family.</text>
</comment>
<dbReference type="InterPro" id="IPR046336">
    <property type="entry name" value="Lon_prtase_N_sf"/>
</dbReference>
<feature type="domain" description="Lon N-terminal" evidence="14">
    <location>
        <begin position="33"/>
        <end position="230"/>
    </location>
</feature>
<organism evidence="15 16">
    <name type="scientific">Ectopseudomonas hydrolytica</name>
    <dbReference type="NCBI Taxonomy" id="2493633"/>
    <lineage>
        <taxon>Bacteria</taxon>
        <taxon>Pseudomonadati</taxon>
        <taxon>Pseudomonadota</taxon>
        <taxon>Gammaproteobacteria</taxon>
        <taxon>Pseudomonadales</taxon>
        <taxon>Pseudomonadaceae</taxon>
        <taxon>Ectopseudomonas</taxon>
    </lineage>
</organism>
<feature type="active site" evidence="9 11">
    <location>
        <position position="748"/>
    </location>
</feature>
<dbReference type="Gene3D" id="1.20.5.5270">
    <property type="match status" value="1"/>
</dbReference>
<evidence type="ECO:0000256" key="4">
    <source>
        <dbReference type="ARBA" id="ARBA00022741"/>
    </source>
</evidence>
<evidence type="ECO:0000256" key="3">
    <source>
        <dbReference type="ARBA" id="ARBA00022670"/>
    </source>
</evidence>
<name>A0ABY5AAU9_9GAMM</name>
<evidence type="ECO:0000256" key="2">
    <source>
        <dbReference type="ARBA" id="ARBA00022490"/>
    </source>
</evidence>
<evidence type="ECO:0000256" key="11">
    <source>
        <dbReference type="PROSITE-ProRule" id="PRU01122"/>
    </source>
</evidence>
<dbReference type="Pfam" id="PF02190">
    <property type="entry name" value="LON_substr_bdg"/>
    <property type="match status" value="1"/>
</dbReference>
<feature type="domain" description="Lon proteolytic" evidence="13">
    <location>
        <begin position="617"/>
        <end position="798"/>
    </location>
</feature>
<evidence type="ECO:0000256" key="12">
    <source>
        <dbReference type="RuleBase" id="RU000591"/>
    </source>
</evidence>
<evidence type="ECO:0000313" key="16">
    <source>
        <dbReference type="Proteomes" id="UP001054897"/>
    </source>
</evidence>
<dbReference type="SMART" id="SM00382">
    <property type="entry name" value="AAA"/>
    <property type="match status" value="1"/>
</dbReference>
<dbReference type="InterPro" id="IPR014721">
    <property type="entry name" value="Ribsml_uS5_D2-typ_fold_subgr"/>
</dbReference>
<dbReference type="EC" id="3.4.21.53" evidence="9 10"/>
<dbReference type="Proteomes" id="UP001054897">
    <property type="component" value="Chromosome"/>
</dbReference>
<dbReference type="Pfam" id="PF05362">
    <property type="entry name" value="Lon_C"/>
    <property type="match status" value="1"/>
</dbReference>
<dbReference type="InterPro" id="IPR015947">
    <property type="entry name" value="PUA-like_sf"/>
</dbReference>
<evidence type="ECO:0000259" key="13">
    <source>
        <dbReference type="PROSITE" id="PS51786"/>
    </source>
</evidence>
<dbReference type="InterPro" id="IPR008269">
    <property type="entry name" value="Lon_proteolytic"/>
</dbReference>
<comment type="induction">
    <text evidence="9">By heat shock.</text>
</comment>
<comment type="function">
    <text evidence="9">ATP-dependent serine protease that mediates the selective degradation of mutant and abnormal proteins as well as certain short-lived regulatory proteins. Required for cellular homeostasis and for survival from DNA damage and developmental changes induced by stress. Degrades polypeptides processively to yield small peptide fragments that are 5 to 10 amino acids long. Binds to DNA in a double-stranded, site-specific manner.</text>
</comment>
<proteinExistence type="evidence at transcript level"/>
<dbReference type="InterPro" id="IPR054594">
    <property type="entry name" value="Lon_lid"/>
</dbReference>
<sequence length="798" mass="88477">MNDQDINSEAVEDKVQVGSTGLVLPAQQLPDKLYVIPIHNRPFFPAQVLPVIVNQHPWGRTLNRVGNTEHKCLAVFYVDNPPDENGEFDLASLPEHGTLVRVHHVSEEGGKLQFVAQGLTRVRIRGWLSRRGPYLAEVDYPQAPSDPRDEVKAYGMALINAIKELLPLNPLYSEELKNYLNRFSPNEPSPLTDFAAALTTAPGHELQEVLDCVPILKRMEKVLPLLRKEVEVGRLQKELSAEVNRQIGERQREFFLKEQLKLIQQELGISKDDKSADREEFLARLEGKTLPAPVRKRIDEELNKLSILETGSPEYAVTRNYLDWATALPWGIHGQDKLDLGRARKVLDKHHAGMDDIKRRITEFLAVGAFKGEIAGSIVLLVGPPGVGKTSIGKSIAESLGRPFYRFSVGGMRDEAEIKGHRRTYIGAMPGKLVQALKEAEVMNPVIMLDEIDKMGTSYQGDPASALLETLDPEQNVEFLDHYLDLRLDLSKVLFVCTANTLDSIPGPLLDRMEVIRLSGYITEEKLAIAKRHLWPKQLEKAGVPKARLSISDAALRAVIEGYAREAGVRQLEKQLGKLVRKSVVKLLEDPEAKIRIGAKDLEEALGMPVFRNERVLAGVGVITGLAWTSMGGATLPIEATRIHTLNRGFKLTGQLGEVMKESAEIAYSYVSSHLKQFGGDPTFFDQAFVHLHVPEGATPKDGPSAGITMASALLSLARNQAPKKGVAMTGELTLTGQVLPIGGVREKVIAARRQKIHELILPEANRGSYEELPDYLKEGLTVHFARRYGDVARVLFD</sequence>
<dbReference type="InterPro" id="IPR003111">
    <property type="entry name" value="Lon_prtase_N"/>
</dbReference>
<dbReference type="CDD" id="cd19500">
    <property type="entry name" value="RecA-like_Lon"/>
    <property type="match status" value="1"/>
</dbReference>
<dbReference type="EMBL" id="CP099397">
    <property type="protein sequence ID" value="USR41017.1"/>
    <property type="molecule type" value="Genomic_DNA"/>
</dbReference>
<dbReference type="PROSITE" id="PS51787">
    <property type="entry name" value="LON_N"/>
    <property type="match status" value="1"/>
</dbReference>
<comment type="subcellular location">
    <subcellularLocation>
        <location evidence="1 9 10">Cytoplasm</location>
    </subcellularLocation>
</comment>
<dbReference type="PRINTS" id="PR00830">
    <property type="entry name" value="ENDOLAPTASE"/>
</dbReference>
<keyword evidence="6 9" id="KW-0720">Serine protease</keyword>
<dbReference type="InterPro" id="IPR027543">
    <property type="entry name" value="Lon_bac"/>
</dbReference>
<dbReference type="Pfam" id="PF00004">
    <property type="entry name" value="AAA"/>
    <property type="match status" value="1"/>
</dbReference>
<dbReference type="PANTHER" id="PTHR43718:SF2">
    <property type="entry name" value="LON PROTEASE HOMOLOG, MITOCHONDRIAL"/>
    <property type="match status" value="1"/>
</dbReference>
<protein>
    <recommendedName>
        <fullName evidence="9 10">Lon protease</fullName>
        <ecNumber evidence="9 10">3.4.21.53</ecNumber>
    </recommendedName>
    <alternativeName>
        <fullName evidence="9">ATP-dependent protease La</fullName>
    </alternativeName>
</protein>
<dbReference type="Gene3D" id="3.30.230.10">
    <property type="match status" value="1"/>
</dbReference>
<evidence type="ECO:0000259" key="14">
    <source>
        <dbReference type="PROSITE" id="PS51787"/>
    </source>
</evidence>
<dbReference type="PROSITE" id="PS51786">
    <property type="entry name" value="LON_PROTEOLYTIC"/>
    <property type="match status" value="1"/>
</dbReference>
<comment type="subunit">
    <text evidence="9 10">Homohexamer. Organized in a ring with a central cavity.</text>
</comment>
<dbReference type="InterPro" id="IPR003593">
    <property type="entry name" value="AAA+_ATPase"/>
</dbReference>
<keyword evidence="2 9" id="KW-0963">Cytoplasm</keyword>
<feature type="binding site" evidence="9">
    <location>
        <begin position="383"/>
        <end position="390"/>
    </location>
    <ligand>
        <name>ATP</name>
        <dbReference type="ChEBI" id="CHEBI:30616"/>
    </ligand>
</feature>
<dbReference type="GeneID" id="300080539"/>
<dbReference type="InterPro" id="IPR003959">
    <property type="entry name" value="ATPase_AAA_core"/>
</dbReference>
<keyword evidence="16" id="KW-1185">Reference proteome</keyword>
<dbReference type="Gene3D" id="1.20.58.1480">
    <property type="match status" value="1"/>
</dbReference>
<dbReference type="SUPFAM" id="SSF52540">
    <property type="entry name" value="P-loop containing nucleoside triphosphate hydrolases"/>
    <property type="match status" value="1"/>
</dbReference>
<dbReference type="HAMAP" id="MF_01973">
    <property type="entry name" value="lon_bact"/>
    <property type="match status" value="1"/>
</dbReference>